<proteinExistence type="predicted"/>
<keyword evidence="1" id="KW-0489">Methyltransferase</keyword>
<protein>
    <submittedName>
        <fullName evidence="4">O-methyltransferase</fullName>
    </submittedName>
</protein>
<sequence>MEKIWAEVDDYLGNLLAPHDPALTRALDANQASGLPSIDVPPLLGKFLDVIIRISGARRVLELGTLGGYSTIWMARALPPDGQLISLEIESKHADIARANLEAAGVMERVDIRVGPAIESLRALLAAGAEPFDLIFLDADKQSLPEYLEWSLKLSRPGTVIIADNVVRDGKVVNSKTDDPHVRGVQRYLELAAKEPRLSTTAMPTVGARGYDGFSISVVLK</sequence>
<evidence type="ECO:0000256" key="1">
    <source>
        <dbReference type="ARBA" id="ARBA00022603"/>
    </source>
</evidence>
<dbReference type="PROSITE" id="PS51682">
    <property type="entry name" value="SAM_OMT_I"/>
    <property type="match status" value="1"/>
</dbReference>
<dbReference type="KEGG" id="orp:MOP44_16340"/>
<evidence type="ECO:0000313" key="4">
    <source>
        <dbReference type="EMBL" id="UWZ82140.1"/>
    </source>
</evidence>
<dbReference type="RefSeq" id="WP_260791251.1">
    <property type="nucleotide sequence ID" value="NZ_CP093313.1"/>
</dbReference>
<dbReference type="InterPro" id="IPR050362">
    <property type="entry name" value="Cation-dep_OMT"/>
</dbReference>
<reference evidence="4" key="1">
    <citation type="submission" date="2021-04" db="EMBL/GenBank/DDBJ databases">
        <title>Phylogenetic analysis of Acidobacteriaceae.</title>
        <authorList>
            <person name="Qiu L."/>
            <person name="Zhang Q."/>
        </authorList>
    </citation>
    <scope>NUCLEOTIDE SEQUENCE</scope>
    <source>
        <strain evidence="4">DSM 25168</strain>
    </source>
</reference>
<dbReference type="EMBL" id="CP093313">
    <property type="protein sequence ID" value="UWZ82140.1"/>
    <property type="molecule type" value="Genomic_DNA"/>
</dbReference>
<keyword evidence="2" id="KW-0808">Transferase</keyword>
<dbReference type="GO" id="GO:0008171">
    <property type="term" value="F:O-methyltransferase activity"/>
    <property type="evidence" value="ECO:0007669"/>
    <property type="project" value="InterPro"/>
</dbReference>
<organism evidence="4 5">
    <name type="scientific">Occallatibacter riparius</name>
    <dbReference type="NCBI Taxonomy" id="1002689"/>
    <lineage>
        <taxon>Bacteria</taxon>
        <taxon>Pseudomonadati</taxon>
        <taxon>Acidobacteriota</taxon>
        <taxon>Terriglobia</taxon>
        <taxon>Terriglobales</taxon>
        <taxon>Acidobacteriaceae</taxon>
        <taxon>Occallatibacter</taxon>
    </lineage>
</organism>
<dbReference type="Gene3D" id="3.40.50.150">
    <property type="entry name" value="Vaccinia Virus protein VP39"/>
    <property type="match status" value="1"/>
</dbReference>
<dbReference type="Pfam" id="PF01596">
    <property type="entry name" value="Methyltransf_3"/>
    <property type="match status" value="1"/>
</dbReference>
<dbReference type="SUPFAM" id="SSF53335">
    <property type="entry name" value="S-adenosyl-L-methionine-dependent methyltransferases"/>
    <property type="match status" value="1"/>
</dbReference>
<dbReference type="Proteomes" id="UP001059380">
    <property type="component" value="Chromosome"/>
</dbReference>
<dbReference type="GO" id="GO:0008757">
    <property type="term" value="F:S-adenosylmethionine-dependent methyltransferase activity"/>
    <property type="evidence" value="ECO:0007669"/>
    <property type="project" value="TreeGrafter"/>
</dbReference>
<evidence type="ECO:0000256" key="2">
    <source>
        <dbReference type="ARBA" id="ARBA00022679"/>
    </source>
</evidence>
<evidence type="ECO:0000313" key="5">
    <source>
        <dbReference type="Proteomes" id="UP001059380"/>
    </source>
</evidence>
<gene>
    <name evidence="4" type="ORF">MOP44_16340</name>
</gene>
<accession>A0A9J7BGN7</accession>
<dbReference type="GO" id="GO:0032259">
    <property type="term" value="P:methylation"/>
    <property type="evidence" value="ECO:0007669"/>
    <property type="project" value="UniProtKB-KW"/>
</dbReference>
<dbReference type="CDD" id="cd02440">
    <property type="entry name" value="AdoMet_MTases"/>
    <property type="match status" value="1"/>
</dbReference>
<name>A0A9J7BGN7_9BACT</name>
<dbReference type="PANTHER" id="PTHR10509:SF14">
    <property type="entry name" value="CAFFEOYL-COA O-METHYLTRANSFERASE 3-RELATED"/>
    <property type="match status" value="1"/>
</dbReference>
<dbReference type="InterPro" id="IPR002935">
    <property type="entry name" value="SAM_O-MeTrfase"/>
</dbReference>
<evidence type="ECO:0000256" key="3">
    <source>
        <dbReference type="ARBA" id="ARBA00022691"/>
    </source>
</evidence>
<keyword evidence="5" id="KW-1185">Reference proteome</keyword>
<keyword evidence="3" id="KW-0949">S-adenosyl-L-methionine</keyword>
<dbReference type="InterPro" id="IPR029063">
    <property type="entry name" value="SAM-dependent_MTases_sf"/>
</dbReference>
<dbReference type="AlphaFoldDB" id="A0A9J7BGN7"/>
<dbReference type="PANTHER" id="PTHR10509">
    <property type="entry name" value="O-METHYLTRANSFERASE-RELATED"/>
    <property type="match status" value="1"/>
</dbReference>